<gene>
    <name evidence="15" type="ORF">DFH94DRAFT_646712</name>
</gene>
<comment type="catalytic activity">
    <reaction evidence="9">
        <text>L-threonyl-[protein] + ATP = O-phospho-L-threonyl-[protein] + ADP + H(+)</text>
        <dbReference type="Rhea" id="RHEA:46608"/>
        <dbReference type="Rhea" id="RHEA-COMP:11060"/>
        <dbReference type="Rhea" id="RHEA-COMP:11605"/>
        <dbReference type="ChEBI" id="CHEBI:15378"/>
        <dbReference type="ChEBI" id="CHEBI:30013"/>
        <dbReference type="ChEBI" id="CHEBI:30616"/>
        <dbReference type="ChEBI" id="CHEBI:61977"/>
        <dbReference type="ChEBI" id="CHEBI:456216"/>
        <dbReference type="EC" id="2.7.11.1"/>
    </reaction>
</comment>
<evidence type="ECO:0000256" key="2">
    <source>
        <dbReference type="ARBA" id="ARBA00022527"/>
    </source>
</evidence>
<evidence type="ECO:0000256" key="4">
    <source>
        <dbReference type="ARBA" id="ARBA00022679"/>
    </source>
</evidence>
<comment type="caution">
    <text evidence="15">The sequence shown here is derived from an EMBL/GenBank/DDBJ whole genome shotgun (WGS) entry which is preliminary data.</text>
</comment>
<dbReference type="Proteomes" id="UP000759537">
    <property type="component" value="Unassembled WGS sequence"/>
</dbReference>
<evidence type="ECO:0000256" key="12">
    <source>
        <dbReference type="SAM" id="MobiDB-lite"/>
    </source>
</evidence>
<evidence type="ECO:0000313" key="16">
    <source>
        <dbReference type="Proteomes" id="UP000759537"/>
    </source>
</evidence>
<dbReference type="PROSITE" id="PS00108">
    <property type="entry name" value="PROTEIN_KINASE_ST"/>
    <property type="match status" value="1"/>
</dbReference>
<evidence type="ECO:0000259" key="13">
    <source>
        <dbReference type="PROSITE" id="PS50011"/>
    </source>
</evidence>
<dbReference type="PANTHER" id="PTHR24356:SF400">
    <property type="entry name" value="SERINE_THREONINE-PROTEIN KINASE CBK1"/>
    <property type="match status" value="1"/>
</dbReference>
<dbReference type="SMART" id="SM00133">
    <property type="entry name" value="S_TK_X"/>
    <property type="match status" value="1"/>
</dbReference>
<comment type="similarity">
    <text evidence="8">Belongs to the protein kinase superfamily. STE Ser/Thr protein kinase family. COT1 subfamily.</text>
</comment>
<feature type="region of interest" description="Disordered" evidence="12">
    <location>
        <begin position="892"/>
        <end position="925"/>
    </location>
</feature>
<dbReference type="GO" id="GO:0007010">
    <property type="term" value="P:cytoskeleton organization"/>
    <property type="evidence" value="ECO:0007669"/>
    <property type="project" value="UniProtKB-ARBA"/>
</dbReference>
<feature type="region of interest" description="Disordered" evidence="12">
    <location>
        <begin position="819"/>
        <end position="852"/>
    </location>
</feature>
<dbReference type="Gene3D" id="1.10.510.10">
    <property type="entry name" value="Transferase(Phosphotransferase) domain 1"/>
    <property type="match status" value="3"/>
</dbReference>
<dbReference type="PROSITE" id="PS00107">
    <property type="entry name" value="PROTEIN_KINASE_ATP"/>
    <property type="match status" value="1"/>
</dbReference>
<dbReference type="PANTHER" id="PTHR24356">
    <property type="entry name" value="SERINE/THREONINE-PROTEIN KINASE"/>
    <property type="match status" value="1"/>
</dbReference>
<feature type="domain" description="AGC-kinase C-terminal" evidence="14">
    <location>
        <begin position="802"/>
        <end position="887"/>
    </location>
</feature>
<dbReference type="Pfam" id="PF00069">
    <property type="entry name" value="Pkinase"/>
    <property type="match status" value="2"/>
</dbReference>
<evidence type="ECO:0000256" key="11">
    <source>
        <dbReference type="PROSITE-ProRule" id="PRU10141"/>
    </source>
</evidence>
<accession>A0A9P5TAZ1</accession>
<dbReference type="SUPFAM" id="SSF56112">
    <property type="entry name" value="Protein kinase-like (PK-like)"/>
    <property type="match status" value="1"/>
</dbReference>
<feature type="domain" description="Protein kinase" evidence="13">
    <location>
        <begin position="407"/>
        <end position="771"/>
    </location>
</feature>
<dbReference type="CDD" id="cd05573">
    <property type="entry name" value="STKc_ROCK_NDR_like"/>
    <property type="match status" value="1"/>
</dbReference>
<dbReference type="InterPro" id="IPR008271">
    <property type="entry name" value="Ser/Thr_kinase_AS"/>
</dbReference>
<keyword evidence="5 11" id="KW-0547">Nucleotide-binding</keyword>
<dbReference type="PROSITE" id="PS50011">
    <property type="entry name" value="PROTEIN_KINASE_DOM"/>
    <property type="match status" value="1"/>
</dbReference>
<evidence type="ECO:0000256" key="5">
    <source>
        <dbReference type="ARBA" id="ARBA00022741"/>
    </source>
</evidence>
<evidence type="ECO:0000256" key="7">
    <source>
        <dbReference type="ARBA" id="ARBA00022840"/>
    </source>
</evidence>
<evidence type="ECO:0000256" key="3">
    <source>
        <dbReference type="ARBA" id="ARBA00022553"/>
    </source>
</evidence>
<dbReference type="InterPro" id="IPR017441">
    <property type="entry name" value="Protein_kinase_ATP_BS"/>
</dbReference>
<dbReference type="GO" id="GO:0005524">
    <property type="term" value="F:ATP binding"/>
    <property type="evidence" value="ECO:0007669"/>
    <property type="project" value="UniProtKB-UniRule"/>
</dbReference>
<dbReference type="GO" id="GO:0004674">
    <property type="term" value="F:protein serine/threonine kinase activity"/>
    <property type="evidence" value="ECO:0007669"/>
    <property type="project" value="UniProtKB-KW"/>
</dbReference>
<dbReference type="SMART" id="SM00220">
    <property type="entry name" value="S_TKc"/>
    <property type="match status" value="1"/>
</dbReference>
<keyword evidence="2" id="KW-0723">Serine/threonine-protein kinase</keyword>
<dbReference type="CDD" id="cd21742">
    <property type="entry name" value="MobB_NDR_LATS-like"/>
    <property type="match status" value="1"/>
</dbReference>
<evidence type="ECO:0000256" key="1">
    <source>
        <dbReference type="ARBA" id="ARBA00012513"/>
    </source>
</evidence>
<dbReference type="EC" id="2.7.11.1" evidence="1"/>
<feature type="compositionally biased region" description="Basic and acidic residues" evidence="12">
    <location>
        <begin position="819"/>
        <end position="831"/>
    </location>
</feature>
<organism evidence="15 16">
    <name type="scientific">Russula ochroleuca</name>
    <dbReference type="NCBI Taxonomy" id="152965"/>
    <lineage>
        <taxon>Eukaryota</taxon>
        <taxon>Fungi</taxon>
        <taxon>Dikarya</taxon>
        <taxon>Basidiomycota</taxon>
        <taxon>Agaricomycotina</taxon>
        <taxon>Agaricomycetes</taxon>
        <taxon>Russulales</taxon>
        <taxon>Russulaceae</taxon>
        <taxon>Russula</taxon>
    </lineage>
</organism>
<reference evidence="15" key="1">
    <citation type="submission" date="2019-10" db="EMBL/GenBank/DDBJ databases">
        <authorList>
            <consortium name="DOE Joint Genome Institute"/>
            <person name="Kuo A."/>
            <person name="Miyauchi S."/>
            <person name="Kiss E."/>
            <person name="Drula E."/>
            <person name="Kohler A."/>
            <person name="Sanchez-Garcia M."/>
            <person name="Andreopoulos B."/>
            <person name="Barry K.W."/>
            <person name="Bonito G."/>
            <person name="Buee M."/>
            <person name="Carver A."/>
            <person name="Chen C."/>
            <person name="Cichocki N."/>
            <person name="Clum A."/>
            <person name="Culley D."/>
            <person name="Crous P.W."/>
            <person name="Fauchery L."/>
            <person name="Girlanda M."/>
            <person name="Hayes R."/>
            <person name="Keri Z."/>
            <person name="LaButti K."/>
            <person name="Lipzen A."/>
            <person name="Lombard V."/>
            <person name="Magnuson J."/>
            <person name="Maillard F."/>
            <person name="Morin E."/>
            <person name="Murat C."/>
            <person name="Nolan M."/>
            <person name="Ohm R."/>
            <person name="Pangilinan J."/>
            <person name="Pereira M."/>
            <person name="Perotto S."/>
            <person name="Peter M."/>
            <person name="Riley R."/>
            <person name="Sitrit Y."/>
            <person name="Stielow B."/>
            <person name="Szollosi G."/>
            <person name="Zifcakova L."/>
            <person name="Stursova M."/>
            <person name="Spatafora J.W."/>
            <person name="Tedersoo L."/>
            <person name="Vaario L.-M."/>
            <person name="Yamada A."/>
            <person name="Yan M."/>
            <person name="Wang P."/>
            <person name="Xu J."/>
            <person name="Bruns T."/>
            <person name="Baldrian P."/>
            <person name="Vilgalys R."/>
            <person name="Henrissat B."/>
            <person name="Grigoriev I.V."/>
            <person name="Hibbett D."/>
            <person name="Nagy L.G."/>
            <person name="Martin F.M."/>
        </authorList>
    </citation>
    <scope>NUCLEOTIDE SEQUENCE</scope>
    <source>
        <strain evidence="15">Prilba</strain>
    </source>
</reference>
<dbReference type="InterPro" id="IPR000719">
    <property type="entry name" value="Prot_kinase_dom"/>
</dbReference>
<dbReference type="InterPro" id="IPR000961">
    <property type="entry name" value="AGC-kinase_C"/>
</dbReference>
<protein>
    <recommendedName>
        <fullName evidence="1">non-specific serine/threonine protein kinase</fullName>
        <ecNumber evidence="1">2.7.11.1</ecNumber>
    </recommendedName>
</protein>
<keyword evidence="3" id="KW-0597">Phosphoprotein</keyword>
<dbReference type="EMBL" id="WHVB01000005">
    <property type="protein sequence ID" value="KAF8482588.1"/>
    <property type="molecule type" value="Genomic_DNA"/>
</dbReference>
<evidence type="ECO:0000259" key="14">
    <source>
        <dbReference type="PROSITE" id="PS51285"/>
    </source>
</evidence>
<comment type="catalytic activity">
    <reaction evidence="10">
        <text>L-seryl-[protein] + ATP = O-phospho-L-seryl-[protein] + ADP + H(+)</text>
        <dbReference type="Rhea" id="RHEA:17989"/>
        <dbReference type="Rhea" id="RHEA-COMP:9863"/>
        <dbReference type="Rhea" id="RHEA-COMP:11604"/>
        <dbReference type="ChEBI" id="CHEBI:15378"/>
        <dbReference type="ChEBI" id="CHEBI:29999"/>
        <dbReference type="ChEBI" id="CHEBI:30616"/>
        <dbReference type="ChEBI" id="CHEBI:83421"/>
        <dbReference type="ChEBI" id="CHEBI:456216"/>
        <dbReference type="EC" id="2.7.11.1"/>
    </reaction>
</comment>
<keyword evidence="16" id="KW-1185">Reference proteome</keyword>
<dbReference type="GO" id="GO:0035556">
    <property type="term" value="P:intracellular signal transduction"/>
    <property type="evidence" value="ECO:0007669"/>
    <property type="project" value="TreeGrafter"/>
</dbReference>
<dbReference type="InterPro" id="IPR050236">
    <property type="entry name" value="Ser_Thr_kinase_AGC"/>
</dbReference>
<dbReference type="AlphaFoldDB" id="A0A9P5TAZ1"/>
<proteinExistence type="inferred from homology"/>
<evidence type="ECO:0000256" key="10">
    <source>
        <dbReference type="ARBA" id="ARBA00048679"/>
    </source>
</evidence>
<feature type="region of interest" description="Disordered" evidence="12">
    <location>
        <begin position="131"/>
        <end position="152"/>
    </location>
</feature>
<keyword evidence="6 15" id="KW-0418">Kinase</keyword>
<keyword evidence="7 11" id="KW-0067">ATP-binding</keyword>
<dbReference type="FunFam" id="1.10.510.10:FF:000024">
    <property type="entry name" value="Probable serine/threonine-protein kinase cot-1"/>
    <property type="match status" value="1"/>
</dbReference>
<name>A0A9P5TAZ1_9AGAM</name>
<sequence length="925" mass="103220">MAAIIAGPISSPMASRPSRPLPTPPGPVNPPSGSDHDHIYSLAYLYRTPLSRPQYRPPGPNLPVDEEPPAATLRGGTLLHQGFYDLLALIPTPSPSRFLWGASADPHAPPDAVAGPRYEDLPESNNAPSVKFAPPAVSLPSPGPVSSKKARRISKDMVSKPTGFVHLVHASDADQAEALLTRWGPDGVGKLGGQHPSSRNRIPFFSPSLPLDPLWAIPIKARVREANQARAINEVVNALKAVQHCPANVEDAPLRVVNGISTQTSSMITVAARENVHLSTTDGLPGRPGNSTIRWGGGLVAHPEQELEDEPALQLSENDSSLPPKRVVTPSLATLERAVSARIYFENLYFPLLRQPPSREQRRQAMERDMLSMGLSEPRKEDLRARWRQNETDYLREQRRKVDVSAFVKLKTIGHGAFGVVSLVRERTTGKLFAMKQLRKTDMLRKNQEGHVRAERDVLKSASLVSSPGGAEWIVRLHYSFQDRDNLYLVLEYMGGGDLLNLLIERDTFPEDFTRFYVAEMVLAIESCHKYGFIHRDVKPDNFLFDLEGHIKLSDFGLATDLHWAHDTSYYEQQRLHLMRKHGVDLEDNSLGDGSRTKRLDRKDFDALMGGDGQSGIFTWREKNRRKVRTIIVLVLAKSSHRGRFSWHTQFVARIRTVGSSVYQSEMFRDADSNISVAPEVIRGQGYSYSCDWWSLGVIMFECLYGYPPFVSNSRHVTRQKILNWKQSLRFPALPRVSHEAVDLMQQLLCEPEDRLGSQTSSSVVRPNSMIVQARRSAFTTPSGVTGGGDGAEVIKAHSFFRGVDWAHIHRYPAPFRPELHNPEDTRHFDDDIPAEPLAPANGAPPDATRDPLLRDKVHGQEILDVRKALAFAGFTHKSPRAISYVRADKAFNPEPDSYGQEEPMRGRSTLRSSQEIGRGRAISM</sequence>
<feature type="compositionally biased region" description="Pro residues" evidence="12">
    <location>
        <begin position="19"/>
        <end position="30"/>
    </location>
</feature>
<evidence type="ECO:0000256" key="6">
    <source>
        <dbReference type="ARBA" id="ARBA00022777"/>
    </source>
</evidence>
<dbReference type="PROSITE" id="PS51285">
    <property type="entry name" value="AGC_KINASE_CTER"/>
    <property type="match status" value="1"/>
</dbReference>
<keyword evidence="4" id="KW-0808">Transferase</keyword>
<feature type="region of interest" description="Disordered" evidence="12">
    <location>
        <begin position="1"/>
        <end position="37"/>
    </location>
</feature>
<evidence type="ECO:0000256" key="8">
    <source>
        <dbReference type="ARBA" id="ARBA00038271"/>
    </source>
</evidence>
<dbReference type="InterPro" id="IPR059233">
    <property type="entry name" value="MobB_NdrA/B/Cbk1"/>
</dbReference>
<dbReference type="Gene3D" id="3.30.200.20">
    <property type="entry name" value="Phosphorylase Kinase, domain 1"/>
    <property type="match status" value="2"/>
</dbReference>
<evidence type="ECO:0000256" key="9">
    <source>
        <dbReference type="ARBA" id="ARBA00047899"/>
    </source>
</evidence>
<reference evidence="15" key="2">
    <citation type="journal article" date="2020" name="Nat. Commun.">
        <title>Large-scale genome sequencing of mycorrhizal fungi provides insights into the early evolution of symbiotic traits.</title>
        <authorList>
            <person name="Miyauchi S."/>
            <person name="Kiss E."/>
            <person name="Kuo A."/>
            <person name="Drula E."/>
            <person name="Kohler A."/>
            <person name="Sanchez-Garcia M."/>
            <person name="Morin E."/>
            <person name="Andreopoulos B."/>
            <person name="Barry K.W."/>
            <person name="Bonito G."/>
            <person name="Buee M."/>
            <person name="Carver A."/>
            <person name="Chen C."/>
            <person name="Cichocki N."/>
            <person name="Clum A."/>
            <person name="Culley D."/>
            <person name="Crous P.W."/>
            <person name="Fauchery L."/>
            <person name="Girlanda M."/>
            <person name="Hayes R.D."/>
            <person name="Keri Z."/>
            <person name="LaButti K."/>
            <person name="Lipzen A."/>
            <person name="Lombard V."/>
            <person name="Magnuson J."/>
            <person name="Maillard F."/>
            <person name="Murat C."/>
            <person name="Nolan M."/>
            <person name="Ohm R.A."/>
            <person name="Pangilinan J."/>
            <person name="Pereira M.F."/>
            <person name="Perotto S."/>
            <person name="Peter M."/>
            <person name="Pfister S."/>
            <person name="Riley R."/>
            <person name="Sitrit Y."/>
            <person name="Stielow J.B."/>
            <person name="Szollosi G."/>
            <person name="Zifcakova L."/>
            <person name="Stursova M."/>
            <person name="Spatafora J.W."/>
            <person name="Tedersoo L."/>
            <person name="Vaario L.M."/>
            <person name="Yamada A."/>
            <person name="Yan M."/>
            <person name="Wang P."/>
            <person name="Xu J."/>
            <person name="Bruns T."/>
            <person name="Baldrian P."/>
            <person name="Vilgalys R."/>
            <person name="Dunand C."/>
            <person name="Henrissat B."/>
            <person name="Grigoriev I.V."/>
            <person name="Hibbett D."/>
            <person name="Nagy L.G."/>
            <person name="Martin F.M."/>
        </authorList>
    </citation>
    <scope>NUCLEOTIDE SEQUENCE</scope>
    <source>
        <strain evidence="15">Prilba</strain>
    </source>
</reference>
<feature type="binding site" evidence="11">
    <location>
        <position position="436"/>
    </location>
    <ligand>
        <name>ATP</name>
        <dbReference type="ChEBI" id="CHEBI:30616"/>
    </ligand>
</feature>
<dbReference type="OrthoDB" id="3638488at2759"/>
<dbReference type="FunFam" id="3.30.200.20:FF:000192">
    <property type="entry name" value="Serine/threonine-protein kinase cot-1"/>
    <property type="match status" value="1"/>
</dbReference>
<evidence type="ECO:0000313" key="15">
    <source>
        <dbReference type="EMBL" id="KAF8482588.1"/>
    </source>
</evidence>
<dbReference type="InterPro" id="IPR011009">
    <property type="entry name" value="Kinase-like_dom_sf"/>
</dbReference>